<dbReference type="PROSITE" id="PS50048">
    <property type="entry name" value="ZN2_CY6_FUNGAL_2"/>
    <property type="match status" value="1"/>
</dbReference>
<gene>
    <name evidence="7" type="ORF">ACRE_060890</name>
</gene>
<dbReference type="EMBL" id="JPKY01000076">
    <property type="protein sequence ID" value="KFH43160.1"/>
    <property type="molecule type" value="Genomic_DNA"/>
</dbReference>
<dbReference type="Pfam" id="PF00172">
    <property type="entry name" value="Zn_clus"/>
    <property type="match status" value="1"/>
</dbReference>
<dbReference type="SMART" id="SM00066">
    <property type="entry name" value="GAL4"/>
    <property type="match status" value="1"/>
</dbReference>
<dbReference type="Pfam" id="PF04082">
    <property type="entry name" value="Fungal_trans"/>
    <property type="match status" value="1"/>
</dbReference>
<dbReference type="GO" id="GO:0008270">
    <property type="term" value="F:zinc ion binding"/>
    <property type="evidence" value="ECO:0007669"/>
    <property type="project" value="InterPro"/>
</dbReference>
<feature type="region of interest" description="Disordered" evidence="5">
    <location>
        <begin position="197"/>
        <end position="235"/>
    </location>
</feature>
<evidence type="ECO:0000256" key="4">
    <source>
        <dbReference type="ARBA" id="ARBA00023242"/>
    </source>
</evidence>
<organism evidence="7 8">
    <name type="scientific">Hapsidospora chrysogenum (strain ATCC 11550 / CBS 779.69 / DSM 880 / IAM 14645 / JCM 23072 / IMI 49137)</name>
    <name type="common">Acremonium chrysogenum</name>
    <dbReference type="NCBI Taxonomy" id="857340"/>
    <lineage>
        <taxon>Eukaryota</taxon>
        <taxon>Fungi</taxon>
        <taxon>Dikarya</taxon>
        <taxon>Ascomycota</taxon>
        <taxon>Pezizomycotina</taxon>
        <taxon>Sordariomycetes</taxon>
        <taxon>Hypocreomycetidae</taxon>
        <taxon>Hypocreales</taxon>
        <taxon>Bionectriaceae</taxon>
        <taxon>Hapsidospora</taxon>
    </lineage>
</organism>
<feature type="region of interest" description="Disordered" evidence="5">
    <location>
        <begin position="84"/>
        <end position="145"/>
    </location>
</feature>
<dbReference type="PANTHER" id="PTHR46910">
    <property type="entry name" value="TRANSCRIPTION FACTOR PDR1"/>
    <property type="match status" value="1"/>
</dbReference>
<evidence type="ECO:0000313" key="8">
    <source>
        <dbReference type="Proteomes" id="UP000029964"/>
    </source>
</evidence>
<dbReference type="Gene3D" id="4.10.240.10">
    <property type="entry name" value="Zn(2)-C6 fungal-type DNA-binding domain"/>
    <property type="match status" value="1"/>
</dbReference>
<evidence type="ECO:0000256" key="1">
    <source>
        <dbReference type="ARBA" id="ARBA00004123"/>
    </source>
</evidence>
<dbReference type="CDD" id="cd00067">
    <property type="entry name" value="GAL4"/>
    <property type="match status" value="1"/>
</dbReference>
<dbReference type="InterPro" id="IPR036864">
    <property type="entry name" value="Zn2-C6_fun-type_DNA-bd_sf"/>
</dbReference>
<keyword evidence="8" id="KW-1185">Reference proteome</keyword>
<feature type="region of interest" description="Disordered" evidence="5">
    <location>
        <begin position="673"/>
        <end position="700"/>
    </location>
</feature>
<keyword evidence="3" id="KW-0238">DNA-binding</keyword>
<dbReference type="SUPFAM" id="SSF57701">
    <property type="entry name" value="Zn2/Cys6 DNA-binding domain"/>
    <property type="match status" value="1"/>
</dbReference>
<feature type="domain" description="Zn(2)-C6 fungal-type" evidence="6">
    <location>
        <begin position="20"/>
        <end position="50"/>
    </location>
</feature>
<feature type="compositionally biased region" description="Pro residues" evidence="5">
    <location>
        <begin position="206"/>
        <end position="217"/>
    </location>
</feature>
<dbReference type="GO" id="GO:0006351">
    <property type="term" value="P:DNA-templated transcription"/>
    <property type="evidence" value="ECO:0007669"/>
    <property type="project" value="InterPro"/>
</dbReference>
<accession>A0A086T1C8</accession>
<evidence type="ECO:0000256" key="2">
    <source>
        <dbReference type="ARBA" id="ARBA00022723"/>
    </source>
</evidence>
<dbReference type="PANTHER" id="PTHR46910:SF3">
    <property type="entry name" value="HALOTOLERANCE PROTEIN 9-RELATED"/>
    <property type="match status" value="1"/>
</dbReference>
<reference evidence="8" key="1">
    <citation type="journal article" date="2014" name="Genome Announc.">
        <title>Genome sequence and annotation of Acremonium chrysogenum, producer of the beta-lactam antibiotic cephalosporin C.</title>
        <authorList>
            <person name="Terfehr D."/>
            <person name="Dahlmann T.A."/>
            <person name="Specht T."/>
            <person name="Zadra I."/>
            <person name="Kuernsteiner H."/>
            <person name="Kueck U."/>
        </authorList>
    </citation>
    <scope>NUCLEOTIDE SEQUENCE [LARGE SCALE GENOMIC DNA]</scope>
    <source>
        <strain evidence="8">ATCC 11550 / CBS 779.69 / DSM 880 / IAM 14645 / JCM 23072 / IMI 49137</strain>
    </source>
</reference>
<dbReference type="GO" id="GO:0000981">
    <property type="term" value="F:DNA-binding transcription factor activity, RNA polymerase II-specific"/>
    <property type="evidence" value="ECO:0007669"/>
    <property type="project" value="InterPro"/>
</dbReference>
<dbReference type="AlphaFoldDB" id="A0A086T1C8"/>
<keyword evidence="4" id="KW-0539">Nucleus</keyword>
<dbReference type="InterPro" id="IPR007219">
    <property type="entry name" value="XnlR_reg_dom"/>
</dbReference>
<evidence type="ECO:0000256" key="3">
    <source>
        <dbReference type="ARBA" id="ARBA00023125"/>
    </source>
</evidence>
<feature type="compositionally biased region" description="Polar residues" evidence="5">
    <location>
        <begin position="117"/>
        <end position="145"/>
    </location>
</feature>
<comment type="caution">
    <text evidence="7">The sequence shown here is derived from an EMBL/GenBank/DDBJ whole genome shotgun (WGS) entry which is preliminary data.</text>
</comment>
<dbReference type="Proteomes" id="UP000029964">
    <property type="component" value="Unassembled WGS sequence"/>
</dbReference>
<name>A0A086T1C8_HAPC1</name>
<dbReference type="GO" id="GO:0005634">
    <property type="term" value="C:nucleus"/>
    <property type="evidence" value="ECO:0007669"/>
    <property type="project" value="UniProtKB-SubCell"/>
</dbReference>
<dbReference type="OrthoDB" id="3364175at2759"/>
<feature type="region of interest" description="Disordered" evidence="5">
    <location>
        <begin position="55"/>
        <end position="74"/>
    </location>
</feature>
<dbReference type="InterPro" id="IPR050987">
    <property type="entry name" value="AtrR-like"/>
</dbReference>
<dbReference type="InterPro" id="IPR001138">
    <property type="entry name" value="Zn2Cys6_DnaBD"/>
</dbReference>
<evidence type="ECO:0000256" key="5">
    <source>
        <dbReference type="SAM" id="MobiDB-lite"/>
    </source>
</evidence>
<dbReference type="PROSITE" id="PS00463">
    <property type="entry name" value="ZN2_CY6_FUNGAL_1"/>
    <property type="match status" value="1"/>
</dbReference>
<keyword evidence="2" id="KW-0479">Metal-binding</keyword>
<protein>
    <submittedName>
        <fullName evidence="7">Putative transcriptional regulatory protein-like protein</fullName>
    </submittedName>
</protein>
<evidence type="ECO:0000313" key="7">
    <source>
        <dbReference type="EMBL" id="KFH43160.1"/>
    </source>
</evidence>
<dbReference type="CDD" id="cd12148">
    <property type="entry name" value="fungal_TF_MHR"/>
    <property type="match status" value="1"/>
</dbReference>
<dbReference type="HOGENOM" id="CLU_008511_0_2_1"/>
<evidence type="ECO:0000259" key="6">
    <source>
        <dbReference type="PROSITE" id="PS50048"/>
    </source>
</evidence>
<proteinExistence type="predicted"/>
<comment type="subcellular location">
    <subcellularLocation>
        <location evidence="1">Nucleus</location>
    </subcellularLocation>
</comment>
<feature type="compositionally biased region" description="Polar residues" evidence="5">
    <location>
        <begin position="94"/>
        <end position="104"/>
    </location>
</feature>
<dbReference type="GO" id="GO:0003677">
    <property type="term" value="F:DNA binding"/>
    <property type="evidence" value="ECO:0007669"/>
    <property type="project" value="UniProtKB-KW"/>
</dbReference>
<sequence length="752" mass="82967">MNPFERTSRPLTKRPRASIACNSCRQSKSKCDGKTPTCERCRRLLLTCVYTESGRDKRLDRRNEQRTSSDLRNRVRELEAKLAAVTGTPPARSPSASHEGQQGSDAGRSAVGVGGRTFQQGSGSDNVLLSANSEDTSRAASQSNETRVDVLAAGVFDHPSSAGYMCHFGSSSNHAVFWSLTASIANLGHRSSHLYQELRRPGPSSRGPPPTQLPIPPSSSVRTHPSADPDQTLMPERSTAVRWISRFFDTVGATLPYVTEPALLAGLEKIQTTLLDSDPSTRALRPLLSIVFAHALSTLDDEGSPEPFYRLTLQLLEPKKTYVSSVELLQTLMLLGIYQQNSQRSTESLTTHALAVKTSYHLGVHSTFLYDFVGPREKETRARLWFAVVNQDRMLSTALGQPCLIAPQHVRDDIIDFLDMPVQNRTVEMSHSAENLDYFRNIISLHEHMAAALEAIYDSNISTSTRPSLEDLTSKTLHLSLRLENWLLANIPGGLIDTSVDFSTWNPASFDAERNWILSSIFYYRTSLLIHGPLLMHVLELATRGSADVSSIIVRDSILSLLRAGFSAVIGFHHLIRAIVQYNRPFLKNNAVWWTCNYAALTLCLHMFAFWIASKSPQASFIALWMGTAELESHLQDFLDTLKAIGVASAMSVKAHRCLHRHLSVLSSVDSMSSINTKPSQQLPPEVNQPGEGGNLAQPNPEQEAAAYNVAADFLGNIPSEWLGNFDFQDLFNADSFGMELGVSDFDATGLI</sequence>